<reference evidence="1" key="2">
    <citation type="submission" date="2020-09" db="EMBL/GenBank/DDBJ databases">
        <authorList>
            <person name="Sun Q."/>
            <person name="Kim S."/>
        </authorList>
    </citation>
    <scope>NUCLEOTIDE SEQUENCE</scope>
    <source>
        <strain evidence="1">KCTC 32437</strain>
    </source>
</reference>
<organism evidence="1 2">
    <name type="scientific">Devosia pacifica</name>
    <dbReference type="NCBI Taxonomy" id="1335967"/>
    <lineage>
        <taxon>Bacteria</taxon>
        <taxon>Pseudomonadati</taxon>
        <taxon>Pseudomonadota</taxon>
        <taxon>Alphaproteobacteria</taxon>
        <taxon>Hyphomicrobiales</taxon>
        <taxon>Devosiaceae</taxon>
        <taxon>Devosia</taxon>
    </lineage>
</organism>
<sequence length="59" mass="6542">MSYNYDYLDVIAVQYDNGNGGTNVLVGFDDSDDGNYMDLYVVIENVGVADISKSDFDFV</sequence>
<dbReference type="AlphaFoldDB" id="A0A918VRQ1"/>
<dbReference type="EMBL" id="BMZE01000001">
    <property type="protein sequence ID" value="GHA18338.1"/>
    <property type="molecule type" value="Genomic_DNA"/>
</dbReference>
<protein>
    <submittedName>
        <fullName evidence="1">Uncharacterized protein</fullName>
    </submittedName>
</protein>
<reference evidence="1" key="1">
    <citation type="journal article" date="2014" name="Int. J. Syst. Evol. Microbiol.">
        <title>Complete genome sequence of Corynebacterium casei LMG S-19264T (=DSM 44701T), isolated from a smear-ripened cheese.</title>
        <authorList>
            <consortium name="US DOE Joint Genome Institute (JGI-PGF)"/>
            <person name="Walter F."/>
            <person name="Albersmeier A."/>
            <person name="Kalinowski J."/>
            <person name="Ruckert C."/>
        </authorList>
    </citation>
    <scope>NUCLEOTIDE SEQUENCE</scope>
    <source>
        <strain evidence="1">KCTC 32437</strain>
    </source>
</reference>
<evidence type="ECO:0000313" key="1">
    <source>
        <dbReference type="EMBL" id="GHA18338.1"/>
    </source>
</evidence>
<dbReference type="Proteomes" id="UP000646579">
    <property type="component" value="Unassembled WGS sequence"/>
</dbReference>
<accession>A0A918VRQ1</accession>
<proteinExistence type="predicted"/>
<evidence type="ECO:0000313" key="2">
    <source>
        <dbReference type="Proteomes" id="UP000646579"/>
    </source>
</evidence>
<keyword evidence="2" id="KW-1185">Reference proteome</keyword>
<name>A0A918VRQ1_9HYPH</name>
<comment type="caution">
    <text evidence="1">The sequence shown here is derived from an EMBL/GenBank/DDBJ whole genome shotgun (WGS) entry which is preliminary data.</text>
</comment>
<gene>
    <name evidence="1" type="ORF">GCM10007989_12040</name>
</gene>